<dbReference type="InterPro" id="IPR037066">
    <property type="entry name" value="Plug_dom_sf"/>
</dbReference>
<dbReference type="Proteomes" id="UP001500101">
    <property type="component" value="Unassembled WGS sequence"/>
</dbReference>
<evidence type="ECO:0000259" key="4">
    <source>
        <dbReference type="Pfam" id="PF07715"/>
    </source>
</evidence>
<evidence type="ECO:0000313" key="5">
    <source>
        <dbReference type="EMBL" id="GAA4147553.1"/>
    </source>
</evidence>
<evidence type="ECO:0000256" key="1">
    <source>
        <dbReference type="ARBA" id="ARBA00004442"/>
    </source>
</evidence>
<evidence type="ECO:0000256" key="2">
    <source>
        <dbReference type="ARBA" id="ARBA00023136"/>
    </source>
</evidence>
<evidence type="ECO:0000256" key="3">
    <source>
        <dbReference type="ARBA" id="ARBA00023237"/>
    </source>
</evidence>
<dbReference type="PANTHER" id="PTHR40980:SF4">
    <property type="entry name" value="TONB-DEPENDENT RECEPTOR-LIKE BETA-BARREL DOMAIN-CONTAINING PROTEIN"/>
    <property type="match status" value="1"/>
</dbReference>
<dbReference type="InterPro" id="IPR008969">
    <property type="entry name" value="CarboxyPept-like_regulatory"/>
</dbReference>
<dbReference type="PANTHER" id="PTHR40980">
    <property type="entry name" value="PLUG DOMAIN-CONTAINING PROTEIN"/>
    <property type="match status" value="1"/>
</dbReference>
<protein>
    <recommendedName>
        <fullName evidence="4">TonB-dependent receptor plug domain-containing protein</fullName>
    </recommendedName>
</protein>
<dbReference type="EMBL" id="BAAAZI010000015">
    <property type="protein sequence ID" value="GAA4147553.1"/>
    <property type="molecule type" value="Genomic_DNA"/>
</dbReference>
<keyword evidence="2" id="KW-0472">Membrane</keyword>
<dbReference type="Gene3D" id="2.40.170.20">
    <property type="entry name" value="TonB-dependent receptor, beta-barrel domain"/>
    <property type="match status" value="1"/>
</dbReference>
<comment type="caution">
    <text evidence="5">The sequence shown here is derived from an EMBL/GenBank/DDBJ whole genome shotgun (WGS) entry which is preliminary data.</text>
</comment>
<dbReference type="InterPro" id="IPR012910">
    <property type="entry name" value="Plug_dom"/>
</dbReference>
<keyword evidence="6" id="KW-1185">Reference proteome</keyword>
<dbReference type="Gene3D" id="2.170.130.10">
    <property type="entry name" value="TonB-dependent receptor, plug domain"/>
    <property type="match status" value="1"/>
</dbReference>
<dbReference type="SUPFAM" id="SSF56935">
    <property type="entry name" value="Porins"/>
    <property type="match status" value="1"/>
</dbReference>
<accession>A0ABP7Z5J7</accession>
<gene>
    <name evidence="5" type="ORF">GCM10022216_33550</name>
</gene>
<dbReference type="SUPFAM" id="SSF49464">
    <property type="entry name" value="Carboxypeptidase regulatory domain-like"/>
    <property type="match status" value="1"/>
</dbReference>
<dbReference type="Pfam" id="PF13620">
    <property type="entry name" value="CarboxypepD_reg"/>
    <property type="match status" value="1"/>
</dbReference>
<feature type="domain" description="TonB-dependent receptor plug" evidence="4">
    <location>
        <begin position="237"/>
        <end position="321"/>
    </location>
</feature>
<organism evidence="5 6">
    <name type="scientific">Sphingobacterium kyonggiense</name>
    <dbReference type="NCBI Taxonomy" id="714075"/>
    <lineage>
        <taxon>Bacteria</taxon>
        <taxon>Pseudomonadati</taxon>
        <taxon>Bacteroidota</taxon>
        <taxon>Sphingobacteriia</taxon>
        <taxon>Sphingobacteriales</taxon>
        <taxon>Sphingobacteriaceae</taxon>
        <taxon>Sphingobacterium</taxon>
    </lineage>
</organism>
<comment type="subcellular location">
    <subcellularLocation>
        <location evidence="1">Cell outer membrane</location>
    </subcellularLocation>
</comment>
<sequence>MNSINQILRMATICQFLILLFFPFQSQAKISDIKDPVSLRYQKVAVTSLLEDVSKQVKYHFIYDRNQIKQLEFKNVNFNNKPLGSVLQALSREYPLEFTLLPHSKIAVSTKKLEEPKKNQVKQQNGQLRGKVFNDQMDPMIGATLRIVETNQVSKSDEQGQYSFSLLPGKYTLEASFLAYQKRRYQNILIKAGLSSNLDVYLVEAKEGLEEIKVVANIRKASVEGHYLRQKNEAGISNGLSAEQIANLPDKNIGEALKRISGISTNDNKRVVVRGIAERYNLAMMDGATLPSTDVQVRDFEFDIIPSNLIDNVIVSKTSTTDLSFGFGGGLVQINTMAIPQQNFTNLSLGGKYVNGSTNKEFLGFGRGKFDFLAFDDGKRNHFPDDILIFDNSNFQPNDPNFIPLPGVTKITEEMIRENNRKIGGFERMGTRRYNTLPGGNLQFSLGRTYDFNNSKFGFASSLTYRNEQQIDNISDYNRGEWQKLGNKTINTVTGESNKTNSLNQYNFQVNWGLLVNLGWQSKNHKIESRNFYSRVFSNQFSSLVAFENREGNSTDLGPHIKEFDRPKYIDLIQNRLNGEHQLGSFTWEWNVTRNNIVNLELDAIDVLNLPYQIGNDTLYSVVPEALTNPGGGDNFGRSKYRYEEKNQMLESSLSYQFNALGLIQKTKVGFQYLDRHGTYFWTVLPIGTVSGTLGGLGQLPVQKWSSLLEFEDRKFDLMYYPAAFSKNGYEGKNTNIGYYAMLDNKITKWARLVWGLRSEYYNYKRILNSSNDLLISHQILDGEKKKYVDPITGQMVTATADATSEEKTWRVLPSANLTITAVDKVNFRFAYAKTAIRPALIENSQMIRYDPSIGAYRKNEGVLTTVIDHLDFRTEWYPNPGEVISFGLFYKYFDKPVELYNTQFDSSMRTYVQTMNSEWAKIKGLELDIRKNFTFLNPNWLFLDNLYFNGNLTLQKSEVQGANYASKSMGHGVDKDGNEYAYRTKQLLTEKRPLYGQVPVTLNLGLQYDGDRLGINLAYNYMGYKTFATGLVPEIVELERPRGQLDAQISYNLLKDKKMKVRFNVSNLTNAPYRFYINKNETYKIQDKWFGYSISEIYDQTNSWGDIYEWKYGFSQKYDKGYYQLSEDGKTRSLIGDLDTYVRRVGSSFSISLNYNF</sequence>
<dbReference type="Pfam" id="PF07715">
    <property type="entry name" value="Plug"/>
    <property type="match status" value="1"/>
</dbReference>
<name>A0ABP7Z5J7_9SPHI</name>
<evidence type="ECO:0000313" key="6">
    <source>
        <dbReference type="Proteomes" id="UP001500101"/>
    </source>
</evidence>
<reference evidence="6" key="1">
    <citation type="journal article" date="2019" name="Int. J. Syst. Evol. Microbiol.">
        <title>The Global Catalogue of Microorganisms (GCM) 10K type strain sequencing project: providing services to taxonomists for standard genome sequencing and annotation.</title>
        <authorList>
            <consortium name="The Broad Institute Genomics Platform"/>
            <consortium name="The Broad Institute Genome Sequencing Center for Infectious Disease"/>
            <person name="Wu L."/>
            <person name="Ma J."/>
        </authorList>
    </citation>
    <scope>NUCLEOTIDE SEQUENCE [LARGE SCALE GENOMIC DNA]</scope>
    <source>
        <strain evidence="6">JCM 16704</strain>
    </source>
</reference>
<proteinExistence type="predicted"/>
<dbReference type="Gene3D" id="2.60.40.1120">
    <property type="entry name" value="Carboxypeptidase-like, regulatory domain"/>
    <property type="match status" value="1"/>
</dbReference>
<dbReference type="InterPro" id="IPR036942">
    <property type="entry name" value="Beta-barrel_TonB_sf"/>
</dbReference>
<keyword evidence="3" id="KW-0998">Cell outer membrane</keyword>